<name>A0A5B7G5C5_PORTR</name>
<comment type="caution">
    <text evidence="1">The sequence shown here is derived from an EMBL/GenBank/DDBJ whole genome shotgun (WGS) entry which is preliminary data.</text>
</comment>
<organism evidence="1 2">
    <name type="scientific">Portunus trituberculatus</name>
    <name type="common">Swimming crab</name>
    <name type="synonym">Neptunus trituberculatus</name>
    <dbReference type="NCBI Taxonomy" id="210409"/>
    <lineage>
        <taxon>Eukaryota</taxon>
        <taxon>Metazoa</taxon>
        <taxon>Ecdysozoa</taxon>
        <taxon>Arthropoda</taxon>
        <taxon>Crustacea</taxon>
        <taxon>Multicrustacea</taxon>
        <taxon>Malacostraca</taxon>
        <taxon>Eumalacostraca</taxon>
        <taxon>Eucarida</taxon>
        <taxon>Decapoda</taxon>
        <taxon>Pleocyemata</taxon>
        <taxon>Brachyura</taxon>
        <taxon>Eubrachyura</taxon>
        <taxon>Portunoidea</taxon>
        <taxon>Portunidae</taxon>
        <taxon>Portuninae</taxon>
        <taxon>Portunus</taxon>
    </lineage>
</organism>
<reference evidence="1 2" key="1">
    <citation type="submission" date="2019-05" db="EMBL/GenBank/DDBJ databases">
        <title>Another draft genome of Portunus trituberculatus and its Hox gene families provides insights of decapod evolution.</title>
        <authorList>
            <person name="Jeong J.-H."/>
            <person name="Song I."/>
            <person name="Kim S."/>
            <person name="Choi T."/>
            <person name="Kim D."/>
            <person name="Ryu S."/>
            <person name="Kim W."/>
        </authorList>
    </citation>
    <scope>NUCLEOTIDE SEQUENCE [LARGE SCALE GENOMIC DNA]</scope>
    <source>
        <tissue evidence="1">Muscle</tissue>
    </source>
</reference>
<protein>
    <submittedName>
        <fullName evidence="1">Uncharacterized protein</fullName>
    </submittedName>
</protein>
<dbReference type="AlphaFoldDB" id="A0A5B7G5C5"/>
<sequence>MLYGMVATRTDLQDLKFPVIERYISDGVIAHQEMGRKPDLSQETITRIHTLHKAHYSTKETEDAIGVSSRSVRRWVKKCRECPDEVIPVHSKRPGKAI</sequence>
<dbReference type="Proteomes" id="UP000324222">
    <property type="component" value="Unassembled WGS sequence"/>
</dbReference>
<keyword evidence="2" id="KW-1185">Reference proteome</keyword>
<dbReference type="InterPro" id="IPR036388">
    <property type="entry name" value="WH-like_DNA-bd_sf"/>
</dbReference>
<dbReference type="EMBL" id="VSRR010013158">
    <property type="protein sequence ID" value="MPC55420.1"/>
    <property type="molecule type" value="Genomic_DNA"/>
</dbReference>
<accession>A0A5B7G5C5</accession>
<evidence type="ECO:0000313" key="2">
    <source>
        <dbReference type="Proteomes" id="UP000324222"/>
    </source>
</evidence>
<proteinExistence type="predicted"/>
<gene>
    <name evidence="1" type="ORF">E2C01_049355</name>
</gene>
<dbReference type="Gene3D" id="1.10.10.10">
    <property type="entry name" value="Winged helix-like DNA-binding domain superfamily/Winged helix DNA-binding domain"/>
    <property type="match status" value="1"/>
</dbReference>
<evidence type="ECO:0000313" key="1">
    <source>
        <dbReference type="EMBL" id="MPC55420.1"/>
    </source>
</evidence>